<dbReference type="GO" id="GO:0000105">
    <property type="term" value="P:L-histidine biosynthetic process"/>
    <property type="evidence" value="ECO:0007669"/>
    <property type="project" value="UniProtKB-UniRule"/>
</dbReference>
<dbReference type="Pfam" id="PF02811">
    <property type="entry name" value="PHP"/>
    <property type="match status" value="1"/>
</dbReference>
<dbReference type="UniPathway" id="UPA00031">
    <property type="reaction ID" value="UER00013"/>
</dbReference>
<dbReference type="EMBL" id="FXBJ01000002">
    <property type="protein sequence ID" value="SMH34025.1"/>
    <property type="molecule type" value="Genomic_DNA"/>
</dbReference>
<gene>
    <name evidence="10" type="ORF">SAMN04488700_1613</name>
</gene>
<dbReference type="GO" id="GO:0004401">
    <property type="term" value="F:histidinol-phosphatase activity"/>
    <property type="evidence" value="ECO:0007669"/>
    <property type="project" value="UniProtKB-UniRule"/>
</dbReference>
<dbReference type="STRING" id="1073423.SAMN04488700_1613"/>
<reference evidence="10 11" key="1">
    <citation type="submission" date="2017-04" db="EMBL/GenBank/DDBJ databases">
        <authorList>
            <person name="Afonso C.L."/>
            <person name="Miller P.J."/>
            <person name="Scott M.A."/>
            <person name="Spackman E."/>
            <person name="Goraichik I."/>
            <person name="Dimitrov K.M."/>
            <person name="Suarez D.L."/>
            <person name="Swayne D.E."/>
        </authorList>
    </citation>
    <scope>NUCLEOTIDE SEQUENCE [LARGE SCALE GENOMIC DNA]</scope>
    <source>
        <strain evidence="10 11">LMG26642</strain>
    </source>
</reference>
<evidence type="ECO:0000313" key="10">
    <source>
        <dbReference type="EMBL" id="SMH34025.1"/>
    </source>
</evidence>
<evidence type="ECO:0000256" key="7">
    <source>
        <dbReference type="ARBA" id="ARBA00049158"/>
    </source>
</evidence>
<evidence type="ECO:0000256" key="6">
    <source>
        <dbReference type="ARBA" id="ARBA00023102"/>
    </source>
</evidence>
<dbReference type="NCBIfam" id="NF005597">
    <property type="entry name" value="PRK07329.1"/>
    <property type="match status" value="1"/>
</dbReference>
<dbReference type="RefSeq" id="WP_085559746.1">
    <property type="nucleotide sequence ID" value="NZ_FOAH01000024.1"/>
</dbReference>
<dbReference type="GO" id="GO:0005737">
    <property type="term" value="C:cytoplasm"/>
    <property type="evidence" value="ECO:0007669"/>
    <property type="project" value="TreeGrafter"/>
</dbReference>
<dbReference type="InterPro" id="IPR004013">
    <property type="entry name" value="PHP_dom"/>
</dbReference>
<evidence type="ECO:0000256" key="1">
    <source>
        <dbReference type="ARBA" id="ARBA00004970"/>
    </source>
</evidence>
<evidence type="ECO:0000256" key="5">
    <source>
        <dbReference type="ARBA" id="ARBA00022801"/>
    </source>
</evidence>
<keyword evidence="5 8" id="KW-0378">Hydrolase</keyword>
<evidence type="ECO:0000259" key="9">
    <source>
        <dbReference type="Pfam" id="PF02811"/>
    </source>
</evidence>
<dbReference type="InterPro" id="IPR016195">
    <property type="entry name" value="Pol/histidinol_Pase-like"/>
</dbReference>
<proteinExistence type="inferred from homology"/>
<protein>
    <recommendedName>
        <fullName evidence="3 8">Histidinol-phosphatase</fullName>
        <shortName evidence="8">HolPase</shortName>
        <ecNumber evidence="3 8">3.1.3.15</ecNumber>
    </recommendedName>
</protein>
<dbReference type="AlphaFoldDB" id="A0A1X7N915"/>
<name>A0A1X7N915_9LACT</name>
<dbReference type="OrthoDB" id="9775255at2"/>
<dbReference type="Proteomes" id="UP000193435">
    <property type="component" value="Unassembled WGS sequence"/>
</dbReference>
<evidence type="ECO:0000256" key="8">
    <source>
        <dbReference type="RuleBase" id="RU366003"/>
    </source>
</evidence>
<keyword evidence="4 8" id="KW-0028">Amino-acid biosynthesis</keyword>
<keyword evidence="11" id="KW-1185">Reference proteome</keyword>
<feature type="domain" description="PHP" evidence="9">
    <location>
        <begin position="13"/>
        <end position="195"/>
    </location>
</feature>
<comment type="similarity">
    <text evidence="2 8">Belongs to the PHP hydrolase family. HisK subfamily.</text>
</comment>
<dbReference type="PANTHER" id="PTHR21039:SF0">
    <property type="entry name" value="HISTIDINOL-PHOSPHATASE"/>
    <property type="match status" value="1"/>
</dbReference>
<evidence type="ECO:0000256" key="4">
    <source>
        <dbReference type="ARBA" id="ARBA00022605"/>
    </source>
</evidence>
<dbReference type="SUPFAM" id="SSF89550">
    <property type="entry name" value="PHP domain-like"/>
    <property type="match status" value="1"/>
</dbReference>
<evidence type="ECO:0000313" key="11">
    <source>
        <dbReference type="Proteomes" id="UP000193435"/>
    </source>
</evidence>
<dbReference type="Gene3D" id="3.20.20.140">
    <property type="entry name" value="Metal-dependent hydrolases"/>
    <property type="match status" value="1"/>
</dbReference>
<dbReference type="PANTHER" id="PTHR21039">
    <property type="entry name" value="HISTIDINOL PHOSPHATASE-RELATED"/>
    <property type="match status" value="1"/>
</dbReference>
<organism evidence="10 11">
    <name type="scientific">Carnobacterium iners</name>
    <dbReference type="NCBI Taxonomy" id="1073423"/>
    <lineage>
        <taxon>Bacteria</taxon>
        <taxon>Bacillati</taxon>
        <taxon>Bacillota</taxon>
        <taxon>Bacilli</taxon>
        <taxon>Lactobacillales</taxon>
        <taxon>Carnobacteriaceae</taxon>
        <taxon>Carnobacterium</taxon>
    </lineage>
</organism>
<evidence type="ECO:0000256" key="2">
    <source>
        <dbReference type="ARBA" id="ARBA00009152"/>
    </source>
</evidence>
<keyword evidence="6 8" id="KW-0368">Histidine biosynthesis</keyword>
<evidence type="ECO:0000256" key="3">
    <source>
        <dbReference type="ARBA" id="ARBA00013085"/>
    </source>
</evidence>
<comment type="catalytic activity">
    <reaction evidence="7 8">
        <text>L-histidinol phosphate + H2O = L-histidinol + phosphate</text>
        <dbReference type="Rhea" id="RHEA:14465"/>
        <dbReference type="ChEBI" id="CHEBI:15377"/>
        <dbReference type="ChEBI" id="CHEBI:43474"/>
        <dbReference type="ChEBI" id="CHEBI:57699"/>
        <dbReference type="ChEBI" id="CHEBI:57980"/>
        <dbReference type="EC" id="3.1.3.15"/>
    </reaction>
</comment>
<sequence>MRSGGDAIMTRYDQHMHTFFSSDSSEKFENYLKQTPGLVVTTEHLDFNDHYMGGEDTILDYEKYSVTIDQLNEKHGNRIRKGIEIGYTKESYDQIQDYLKGKEFDVQLLSVHQNGEYDFLQPIVKEKNVEDVMNEYFPLLLEAATNFPTANVLTHFDYGIRLFDVSVEELQGHESILKQVLQKVIDKQMAFELNTRSMYQYGNVALYEQMIEWYVALGGKLFSLGSDAHSIDYYAYHFDDAIALLEKNSVSSVTIFEKQQSTQLPLSEMKKNVK</sequence>
<dbReference type="InterPro" id="IPR010140">
    <property type="entry name" value="Histidinol_P_phosphatase_HisJ"/>
</dbReference>
<accession>A0A1X7N915</accession>
<dbReference type="EC" id="3.1.3.15" evidence="3 8"/>
<comment type="pathway">
    <text evidence="1 8">Amino-acid biosynthesis; L-histidine biosynthesis; L-histidine from 5-phospho-alpha-D-ribose 1-diphosphate: step 8/9.</text>
</comment>